<protein>
    <submittedName>
        <fullName evidence="1">Uncharacterized protein</fullName>
    </submittedName>
</protein>
<dbReference type="AlphaFoldDB" id="A0A0U1KXR5"/>
<gene>
    <name evidence="1" type="ORF">SpAn4DRAFT_5101</name>
</gene>
<evidence type="ECO:0000313" key="2">
    <source>
        <dbReference type="Proteomes" id="UP000049855"/>
    </source>
</evidence>
<dbReference type="EMBL" id="CTRP01000009">
    <property type="protein sequence ID" value="CQR72212.1"/>
    <property type="molecule type" value="Genomic_DNA"/>
</dbReference>
<dbReference type="Proteomes" id="UP000049855">
    <property type="component" value="Unassembled WGS sequence"/>
</dbReference>
<accession>A0A0U1KXR5</accession>
<keyword evidence="2" id="KW-1185">Reference proteome</keyword>
<dbReference type="InterPro" id="IPR027417">
    <property type="entry name" value="P-loop_NTPase"/>
</dbReference>
<evidence type="ECO:0000313" key="1">
    <source>
        <dbReference type="EMBL" id="CQR72212.1"/>
    </source>
</evidence>
<organism evidence="1 2">
    <name type="scientific">Sporomusa ovata</name>
    <dbReference type="NCBI Taxonomy" id="2378"/>
    <lineage>
        <taxon>Bacteria</taxon>
        <taxon>Bacillati</taxon>
        <taxon>Bacillota</taxon>
        <taxon>Negativicutes</taxon>
        <taxon>Selenomonadales</taxon>
        <taxon>Sporomusaceae</taxon>
        <taxon>Sporomusa</taxon>
    </lineage>
</organism>
<reference evidence="2" key="1">
    <citation type="submission" date="2015-03" db="EMBL/GenBank/DDBJ databases">
        <authorList>
            <person name="Nijsse Bart"/>
        </authorList>
    </citation>
    <scope>NUCLEOTIDE SEQUENCE [LARGE SCALE GENOMIC DNA]</scope>
</reference>
<dbReference type="RefSeq" id="WP_021166850.1">
    <property type="nucleotide sequence ID" value="NZ_CTRP01000009.1"/>
</dbReference>
<name>A0A0U1KXR5_9FIRM</name>
<dbReference type="SUPFAM" id="SSF52540">
    <property type="entry name" value="P-loop containing nucleoside triphosphate hydrolases"/>
    <property type="match status" value="1"/>
</dbReference>
<proteinExistence type="predicted"/>
<sequence>MNDIKISLDSMRYSSKPDKWEANEIHIRIGRKVKYLNQKHIKSYIEGIGQNGQSFCPATFKSGENKRENFEQMQLLVLDFNNNDANKITSWKQIKEKARAYNLPILFAYCTFSSTKDNERFRIGFLNNAVITYAKVAEIMLEALLRIFPEADLKAKDISQMYYGGKKLLYFDESIPMINIDSLISNMSLYLYDRYGKKHYKDKIYNFSDRTGLALTDQKMLDVSVIEEMGNFDHDRNGTLSPNTIYIIDSGDKSPGIKLYYRIAVNDGIKSIKLNNVNNSSSCKKKTKIHLPYRSSDLNKIGSVCQLFKEFEDGDRRLNQDELFGLATNLIQIESGSTRFMDILRTHFYFDDNAKKYSDWNYYLNYIKKMECKSSSCDNYCRYINQCNHARDILSTTKPERHTIIKLANCKEQLHDRDEAAEDFAQKFKIAFETDDNKIHVLNAPTALGKSTLILDYMDNPNLKILVAFPSNDLKNELYEKAIGRGIKAVKTPSLLEVKDKLPSNIWNHIESLYQIGKHHAVFIYIKEVLAKGKVNKLCSDILKEYLKDLTKFYTSDCHVFTTHSRLLTLDHWDLKKYDAIIIDEDIILNCMMRNQVEIPISKLEKILDEIDANTKLAKKILMAVEAAKIKSWFTLSNIMYDSVYDGISTPLDIPSFCHAEKFYFKTKLDENNLFESNQHEDSIVFFKPLKLKHNVKYIMLSATVNQKICNYYFGANKVTFYNCKKAKYIGTLNQYDNNTMSQSDIDKNHGIIDKIKKFTGFVETITFKKYGKGNCHYGKTTGIDTLKGKNIDVIGTPHQPIWIYKLFAYTMGLRFDENAKLKYQIVRYNEFGFWFMTFDNDNELLRNIQFWMIESELEQAVGRARLLRENCTVNVFSNFPLKQAYSKKFEYDEELK</sequence>